<dbReference type="Pfam" id="PF02801">
    <property type="entry name" value="Ketoacyl-synt_C"/>
    <property type="match status" value="1"/>
</dbReference>
<evidence type="ECO:0000313" key="11">
    <source>
        <dbReference type="Proteomes" id="UP000013015"/>
    </source>
</evidence>
<dbReference type="Pfam" id="PF00698">
    <property type="entry name" value="Acyl_transf_1"/>
    <property type="match status" value="1"/>
</dbReference>
<dbReference type="GO" id="GO:0008897">
    <property type="term" value="F:holo-[acyl-carrier-protein] synthase activity"/>
    <property type="evidence" value="ECO:0007669"/>
    <property type="project" value="InterPro"/>
</dbReference>
<dbReference type="eggNOG" id="COG0331">
    <property type="taxonomic scope" value="Bacteria"/>
</dbReference>
<dbReference type="InterPro" id="IPR036291">
    <property type="entry name" value="NAD(P)-bd_dom_sf"/>
</dbReference>
<comment type="similarity">
    <text evidence="1">Belongs to the enoyl-CoA hydratase/isomerase family.</text>
</comment>
<dbReference type="Proteomes" id="UP000013015">
    <property type="component" value="Unassembled WGS sequence"/>
</dbReference>
<keyword evidence="7" id="KW-0560">Oxidoreductase</keyword>
<dbReference type="HOGENOM" id="CLU_000114_7_0_11"/>
<dbReference type="Gene3D" id="3.20.20.70">
    <property type="entry name" value="Aldolase class I"/>
    <property type="match status" value="1"/>
</dbReference>
<dbReference type="InterPro" id="IPR016039">
    <property type="entry name" value="Thiolase-like"/>
</dbReference>
<dbReference type="InterPro" id="IPR018201">
    <property type="entry name" value="Ketoacyl_synth_AS"/>
</dbReference>
<dbReference type="SUPFAM" id="SSF51412">
    <property type="entry name" value="Inosine monophosphate dehydrogenase (IMPDH)"/>
    <property type="match status" value="1"/>
</dbReference>
<dbReference type="InterPro" id="IPR020841">
    <property type="entry name" value="PKS_Beta-ketoAc_synthase_dom"/>
</dbReference>
<dbReference type="EMBL" id="AQHZ01000016">
    <property type="protein sequence ID" value="ENO18210.1"/>
    <property type="molecule type" value="Genomic_DNA"/>
</dbReference>
<evidence type="ECO:0000256" key="5">
    <source>
        <dbReference type="ARBA" id="ARBA00022801"/>
    </source>
</evidence>
<dbReference type="Gene3D" id="6.10.140.1400">
    <property type="match status" value="1"/>
</dbReference>
<dbReference type="eggNOG" id="COG0304">
    <property type="taxonomic scope" value="Bacteria"/>
</dbReference>
<evidence type="ECO:0000256" key="2">
    <source>
        <dbReference type="ARBA" id="ARBA00022450"/>
    </source>
</evidence>
<evidence type="ECO:0000256" key="7">
    <source>
        <dbReference type="ARBA" id="ARBA00023002"/>
    </source>
</evidence>
<dbReference type="Gene3D" id="1.20.930.70">
    <property type="match status" value="1"/>
</dbReference>
<dbReference type="SUPFAM" id="SSF51735">
    <property type="entry name" value="NAD(P)-binding Rossmann-fold domains"/>
    <property type="match status" value="1"/>
</dbReference>
<dbReference type="InterPro" id="IPR016035">
    <property type="entry name" value="Acyl_Trfase/lysoPLipase"/>
</dbReference>
<dbReference type="PROSITE" id="PS00606">
    <property type="entry name" value="KS3_1"/>
    <property type="match status" value="1"/>
</dbReference>
<dbReference type="InterPro" id="IPR016036">
    <property type="entry name" value="Malonyl_transacylase_ACP-bd"/>
</dbReference>
<dbReference type="InterPro" id="IPR050830">
    <property type="entry name" value="Fungal_FAS"/>
</dbReference>
<dbReference type="InterPro" id="IPR001227">
    <property type="entry name" value="Ac_transferase_dom_sf"/>
</dbReference>
<dbReference type="SUPFAM" id="SSF52151">
    <property type="entry name" value="FabD/lysophospholipase-like"/>
    <property type="match status" value="2"/>
</dbReference>
<dbReference type="CDD" id="cd00828">
    <property type="entry name" value="elong_cond_enzymes"/>
    <property type="match status" value="1"/>
</dbReference>
<dbReference type="GO" id="GO:0004315">
    <property type="term" value="F:3-oxoacyl-[acyl-carrier-protein] synthase activity"/>
    <property type="evidence" value="ECO:0007669"/>
    <property type="project" value="InterPro"/>
</dbReference>
<dbReference type="PRINTS" id="PR01483">
    <property type="entry name" value="FASYNTHASE"/>
</dbReference>
<dbReference type="SUPFAM" id="SSF55048">
    <property type="entry name" value="Probable ACP-binding domain of malonyl-CoA ACP transacylase"/>
    <property type="match status" value="1"/>
</dbReference>
<dbReference type="GO" id="GO:0006633">
    <property type="term" value="P:fatty acid biosynthetic process"/>
    <property type="evidence" value="ECO:0007669"/>
    <property type="project" value="InterPro"/>
</dbReference>
<proteinExistence type="inferred from homology"/>
<dbReference type="Pfam" id="PF01575">
    <property type="entry name" value="MaoC_dehydratas"/>
    <property type="match status" value="1"/>
</dbReference>
<dbReference type="PANTHER" id="PTHR10982:SF21">
    <property type="entry name" value="FATTY ACID SYNTHASE SUBUNIT BETA"/>
    <property type="match status" value="1"/>
</dbReference>
<dbReference type="InterPro" id="IPR013565">
    <property type="entry name" value="Fas1/AflB-like_central"/>
</dbReference>
<dbReference type="SUPFAM" id="SSF54637">
    <property type="entry name" value="Thioesterase/thiol ester dehydrase-isomerase"/>
    <property type="match status" value="1"/>
</dbReference>
<dbReference type="FunFam" id="3.40.366.10:FF:000009">
    <property type="entry name" value="Fatty acid synthase Fas"/>
    <property type="match status" value="1"/>
</dbReference>
<dbReference type="InterPro" id="IPR040899">
    <property type="entry name" value="Fas_alpha_ACP"/>
</dbReference>
<gene>
    <name evidence="10" type="ORF">HMPREF9004_1071</name>
</gene>
<dbReference type="Gene3D" id="3.40.366.10">
    <property type="entry name" value="Malonyl-Coenzyme A Acyl Carrier Protein, domain 2"/>
    <property type="match status" value="3"/>
</dbReference>
<name>N6W6S0_9ACTO</name>
<dbReference type="GO" id="GO:0004312">
    <property type="term" value="F:fatty acid synthase activity"/>
    <property type="evidence" value="ECO:0007669"/>
    <property type="project" value="InterPro"/>
</dbReference>
<dbReference type="InterPro" id="IPR014030">
    <property type="entry name" value="Ketoacyl_synth_N"/>
</dbReference>
<dbReference type="Pfam" id="PF18094">
    <property type="entry name" value="DNA_pol_B_N"/>
    <property type="match status" value="1"/>
</dbReference>
<dbReference type="RefSeq" id="WP_005963142.1">
    <property type="nucleotide sequence ID" value="NZ_CP040505.1"/>
</dbReference>
<dbReference type="PANTHER" id="PTHR10982">
    <property type="entry name" value="MALONYL COA-ACYL CARRIER PROTEIN TRANSACYLASE"/>
    <property type="match status" value="1"/>
</dbReference>
<reference evidence="10 11" key="1">
    <citation type="submission" date="2013-03" db="EMBL/GenBank/DDBJ databases">
        <title>Reference genome for the Human Microbiome Project.</title>
        <authorList>
            <person name="Aqrawi P."/>
            <person name="Ayvaz T."/>
            <person name="Bess C."/>
            <person name="Blankenburg K."/>
            <person name="Coyle M."/>
            <person name="Deng J."/>
            <person name="Forbes L."/>
            <person name="Fowler G."/>
            <person name="Francisco L."/>
            <person name="Fu Q."/>
            <person name="Gibbs R."/>
            <person name="Gross S."/>
            <person name="Gubbala S."/>
            <person name="Hale W."/>
            <person name="Hemphill L."/>
            <person name="Highlander S."/>
            <person name="Hirani K."/>
            <person name="Jackson L."/>
            <person name="Jakkamsetti A."/>
            <person name="Javaid M."/>
            <person name="Jayaseelan J.C."/>
            <person name="Jiang H."/>
            <person name="Joshi V."/>
            <person name="Korchina V."/>
            <person name="Kovar C."/>
            <person name="Lara F."/>
            <person name="Lee S."/>
            <person name="Liu Y."/>
            <person name="Mata R."/>
            <person name="Mathew T."/>
            <person name="Munidasa M."/>
            <person name="Muzny D."/>
            <person name="Nazareth L."/>
            <person name="Ngo R."/>
            <person name="Nguyen L."/>
            <person name="Nguyen N."/>
            <person name="Okwuonu G."/>
            <person name="Ongeri F."/>
            <person name="Palculict T."/>
            <person name="Patil S."/>
            <person name="Petrosino J."/>
            <person name="Pham C."/>
            <person name="Pham P."/>
            <person name="Pu L.-L."/>
            <person name="Qin X."/>
            <person name="Qu J."/>
            <person name="Reid J."/>
            <person name="Ross M."/>
            <person name="Ruth R."/>
            <person name="Saada N."/>
            <person name="San Lucas F."/>
            <person name="Santibanez J."/>
            <person name="Shang Y."/>
            <person name="Simmons D."/>
            <person name="Song X.-Z."/>
            <person name="Tang L.-Y."/>
            <person name="Thornton R."/>
            <person name="Warren J."/>
            <person name="Weissenberger G."/>
            <person name="Wilczek-Boney K."/>
            <person name="Worley K."/>
            <person name="Youmans B."/>
            <person name="Zhang J."/>
            <person name="Zhang L."/>
            <person name="Zhao Z."/>
            <person name="Zhou C."/>
            <person name="Zhu D."/>
            <person name="Zhu Y."/>
        </authorList>
    </citation>
    <scope>NUCLEOTIDE SEQUENCE [LARGE SCALE GENOMIC DNA]</scope>
    <source>
        <strain evidence="10 11">F0333</strain>
    </source>
</reference>
<dbReference type="InterPro" id="IPR047224">
    <property type="entry name" value="FAS_alpha_su_C"/>
</dbReference>
<evidence type="ECO:0000256" key="6">
    <source>
        <dbReference type="ARBA" id="ARBA00022857"/>
    </source>
</evidence>
<evidence type="ECO:0000256" key="8">
    <source>
        <dbReference type="SAM" id="MobiDB-lite"/>
    </source>
</evidence>
<dbReference type="GO" id="GO:0004318">
    <property type="term" value="F:enoyl-[acyl-carrier-protein] reductase (NADH) activity"/>
    <property type="evidence" value="ECO:0007669"/>
    <property type="project" value="InterPro"/>
</dbReference>
<dbReference type="InterPro" id="IPR013785">
    <property type="entry name" value="Aldolase_TIM"/>
</dbReference>
<dbReference type="SMART" id="SM00827">
    <property type="entry name" value="PKS_AT"/>
    <property type="match status" value="1"/>
</dbReference>
<dbReference type="Gene3D" id="3.40.47.10">
    <property type="match status" value="1"/>
</dbReference>
<dbReference type="STRING" id="888050.HMPREF9004_1071"/>
<dbReference type="InterPro" id="IPR014031">
    <property type="entry name" value="Ketoacyl_synth_C"/>
</dbReference>
<dbReference type="PATRIC" id="fig|888050.3.peg.1017"/>
<keyword evidence="6" id="KW-0521">NADP</keyword>
<dbReference type="Gene3D" id="3.10.129.10">
    <property type="entry name" value="Hotdog Thioesterase"/>
    <property type="match status" value="1"/>
</dbReference>
<dbReference type="InterPro" id="IPR003965">
    <property type="entry name" value="Fatty_acid_synthase"/>
</dbReference>
<dbReference type="Pfam" id="PF16073">
    <property type="entry name" value="SAT"/>
    <property type="match status" value="1"/>
</dbReference>
<keyword evidence="5" id="KW-0378">Hydrolase</keyword>
<feature type="region of interest" description="Disordered" evidence="8">
    <location>
        <begin position="1698"/>
        <end position="1747"/>
    </location>
</feature>
<dbReference type="Gene3D" id="3.40.50.720">
    <property type="entry name" value="NAD(P)-binding Rossmann-like Domain"/>
    <property type="match status" value="1"/>
</dbReference>
<dbReference type="eggNOG" id="COG2030">
    <property type="taxonomic scope" value="Bacteria"/>
</dbReference>
<evidence type="ECO:0000256" key="1">
    <source>
        <dbReference type="ARBA" id="ARBA00005254"/>
    </source>
</evidence>
<dbReference type="InterPro" id="IPR032088">
    <property type="entry name" value="SAT"/>
</dbReference>
<dbReference type="Pfam" id="PF18325">
    <property type="entry name" value="Fas_alpha_ACP"/>
    <property type="match status" value="1"/>
</dbReference>
<organism evidence="10 11">
    <name type="scientific">Schaalia cardiffensis F0333</name>
    <dbReference type="NCBI Taxonomy" id="888050"/>
    <lineage>
        <taxon>Bacteria</taxon>
        <taxon>Bacillati</taxon>
        <taxon>Actinomycetota</taxon>
        <taxon>Actinomycetes</taxon>
        <taxon>Actinomycetales</taxon>
        <taxon>Actinomycetaceae</taxon>
        <taxon>Schaalia</taxon>
    </lineage>
</organism>
<dbReference type="Pfam" id="PF08354">
    <property type="entry name" value="Fas1-AflB-like_hel"/>
    <property type="match status" value="1"/>
</dbReference>
<dbReference type="GO" id="GO:0016787">
    <property type="term" value="F:hydrolase activity"/>
    <property type="evidence" value="ECO:0007669"/>
    <property type="project" value="UniProtKB-KW"/>
</dbReference>
<evidence type="ECO:0000259" key="9">
    <source>
        <dbReference type="PROSITE" id="PS52004"/>
    </source>
</evidence>
<keyword evidence="3" id="KW-0597">Phosphoprotein</keyword>
<evidence type="ECO:0000256" key="3">
    <source>
        <dbReference type="ARBA" id="ARBA00022553"/>
    </source>
</evidence>
<dbReference type="SMART" id="SM00825">
    <property type="entry name" value="PKS_KS"/>
    <property type="match status" value="1"/>
</dbReference>
<feature type="domain" description="Ketosynthase family 3 (KS3)" evidence="9">
    <location>
        <begin position="2523"/>
        <end position="2977"/>
    </location>
</feature>
<evidence type="ECO:0000313" key="10">
    <source>
        <dbReference type="EMBL" id="ENO18210.1"/>
    </source>
</evidence>
<dbReference type="PROSITE" id="PS52004">
    <property type="entry name" value="KS3_2"/>
    <property type="match status" value="1"/>
</dbReference>
<protein>
    <submittedName>
        <fullName evidence="10">Fatty-acid synthase I</fullName>
    </submittedName>
</protein>
<dbReference type="Pfam" id="PF00109">
    <property type="entry name" value="ketoacyl-synt"/>
    <property type="match status" value="1"/>
</dbReference>
<keyword evidence="2" id="KW-0596">Phosphopantetheine</keyword>
<dbReference type="InterPro" id="IPR029069">
    <property type="entry name" value="HotDog_dom_sf"/>
</dbReference>
<dbReference type="Gene3D" id="3.90.25.70">
    <property type="match status" value="1"/>
</dbReference>
<comment type="caution">
    <text evidence="10">The sequence shown here is derived from an EMBL/GenBank/DDBJ whole genome shotgun (WGS) entry which is preliminary data.</text>
</comment>
<dbReference type="InterPro" id="IPR002539">
    <property type="entry name" value="MaoC-like_dom"/>
</dbReference>
<keyword evidence="11" id="KW-1185">Reference proteome</keyword>
<feature type="compositionally biased region" description="Low complexity" evidence="8">
    <location>
        <begin position="1706"/>
        <end position="1747"/>
    </location>
</feature>
<dbReference type="GO" id="GO:0005835">
    <property type="term" value="C:fatty acid synthase complex"/>
    <property type="evidence" value="ECO:0007669"/>
    <property type="project" value="InterPro"/>
</dbReference>
<dbReference type="SUPFAM" id="SSF53901">
    <property type="entry name" value="Thiolase-like"/>
    <property type="match status" value="2"/>
</dbReference>
<accession>N6W6S0</accession>
<evidence type="ECO:0000256" key="4">
    <source>
        <dbReference type="ARBA" id="ARBA00022679"/>
    </source>
</evidence>
<dbReference type="eggNOG" id="COG4981">
    <property type="taxonomic scope" value="Bacteria"/>
</dbReference>
<dbReference type="InterPro" id="IPR014043">
    <property type="entry name" value="Acyl_transferase_dom"/>
</dbReference>
<dbReference type="OrthoDB" id="4746285at2"/>
<sequence>MTSILNSLDPRYVLLFGGQGSAWRRALDESLALPHQGEQIRMAFDSAMKLLSPIALELLSAAPGASDRLGEILAGGSADSESDSDPAVSGPGILLAQLGALIDLDAAGLNLHERQPQAILGHSQGLLGVRLATAFIDEDEQASHEVIALAILIGSAAQKVSGRIGATPRRSTTPMLAVRGLDSALVSSLIEKIDDVSVAVVNGPDALVLSGLPKALDEARQALEKTTAAKNKELEERLHGGSPLSLSFDALPVAAPFHSELLNPALALVDEWVERINAAGKTLDAAAAHDLASRILVHPGDWVGEINALLTKGARVLLDLGPTAMVGRLSAPLLAGTSAQVVDASTRAARTALDVPGSHLDEPVSWESFAPRLVRLPDGRRLVDTAFTRLTGKSPILLPGMTPTTVSPEIVAAAANAGHWAEMAGGGQYSEEVFTENRTGLEKLLAPGRTAGFNTMFFDRFMWNLQFGVTKIVPKARRAGSPIDAVTIAAGIPEAEEARELITQLRADGFEYLCLKPGTVEQIHQALNIAEENPEVQLILQVEDGHSGGHHSWENLDDLLLATYAQIRATPNVVLAVGGGIGRPEDAVSYITGEWSRAHGRPLMPVDAVLVGTAAMATLEARTSPQVKRLLVETPGVDGDGWVGRGKVRGGMTSGLSHLDADMHEIENSSAVASRLIHELGGDLEAIEARRDEVIAALAKTAKPYFGDLEDMTYAQWASRVVELSFPYADWTWADRVLDLFHRIEARLSPLDHGEFETLFADVDAIEDAPAALERLLEAYPQATRATVAPSDAEWFPSLCRKHHKPMPFVPALDVDLARWWGTDTLWQAQDPRFDADSVRIIPGPRSVAGITRVDEPVGELFGRFENALVDALAEAGAPESEVWSRFHDATDLESFVREIPFIQWAGTLVANPAKAMPGQTTISVDDKGLASIEVTCETAWDGLGEEAPHAVRRIDIPILTSEACRTGGVPVVDMERLSISAYDLLAGAAGVGTVTVNGDRIDAMPAVEAGEGFGLVRDSFTLSADLGPAHGAVTGAALRAELVQIVPDALVGPCWPAIYTALGSAIHDGVPVIEGLVNAVHLDHTIRFDAELPAAGSRIEVEGRCAELSESSAGRVVRVELELFFEGVRFARLTERFAIRGRVASTQPPSGAPSISSGIGLADTPRSFIRRATIVAPADMTAFANVSGDFNPIHTSAAAAGLSGLSAPLVHGMWLSACAQHLIEAEGASPLDAPARDSVIRSIPTPHLEIEAWSYQMHGMVNLRDRVEITIERVGRAGGRLLLEATCRVNGDVVSIGTALVKAPASAYVYPGQGIQRQGMGMESMTPAIREVWERADRATRERLGFSIRAIVADNPTQIRIGSQVLRHPEGVLNLTQFTQVALATLAYAQTADLKAQGAFVEGSYYAGHSLGEYNALAACAQIFPFEKVLEIVYQRGSAMHNLVERDAQGRSNYRMGALRPNQFGVTDEGVRAYVESVAEKTGEFLQIVNYNLADSQYAVAGTIAGLDALAADADERAAEFGGRRPFMLIPGIDVPFHSIKLRAGVAPFRERLEALIPEDVDLEALEGRYIPNLVARPFEVSREFAESILEVVPSESVQALLADWEGARADRGRTARTLLVELLAWQFASPVRWIETQDLLLNADRLGVERVIEIGLGTSPTLANLASKTLSMPAYAGRTVEVFNLERDSARILATDTVSAPVDAEAPAPTGEAPAPATDSSPDTSSAPSTPATAEAPAPAAAGAALEAKAQAPAAGAVDAAQVPDMPLSASEAVKILLAHGTKIRVEQIDASDTIDSLTNGVSSKRNQLLMDMAAELSIPSIEGGAEAPMSALMASIDQAAPTYAAFGPVLSEAISSRLRVLLGGAGLKAAHVSKRVTGHWQLGQGWAQRVSARILLDTREGDSVRGGALASLPPAPASASEVDALVDAAVGAEADALGIAIAAPGTGGGASGELVDSAALTALTERILGSDGLLATQARSLLAALGHEEAEAPGAGEDLSALAAAVDAELGVRWLDSVRPAFTPERAVLFDDRWALAREDLARAAAGEFDVCTLSLHAFRAGGSDLADLAKWYAQHAEGEKRLAFENIAKAALEEADDEFAGDIALVTGAAPKSIAAAVVERLLAGGASVIMTSSRINDARLAFAKELYRAHASIGAKLWLVPANMASLRDIDALTEWISSDYSETSGASSTLVKPALLPTLLIPFAAPPVSGTLGSDPHGAMAQERLLLWSVERTIAKLAALDASTAIDHRLHVLLPGSPNRGIFGGDGAYAEAKASFDTICTKWSNERGWPERVTLAHPRIGWVKGTTLMGGNDLLVPAAEAAGVHVYTSEEIATSLVELLSHKTRQEAALAPVDMDLTGGLSDAGLDLPALAAAERARAAANLAPASKDAKATLSALPNLVTPVLADRLEWNEVEAGLDEQIVIVGVGEVSAWGSGRTRHEAEHSSADVELSAAGVLELAWMMGLLHWADSPAPGWYDSEDKPVEEAAVYERFHDEVVARCGIRPLDDDGFLIEGGSDDAATVFLASDQEFTVDSQEDAQAYFAADPARTKVVRDESSGEWKVRKLAGSAIRVPRRATLSRSVAGQIPADFDPTKWGIPASMIEALDRIAVWNLITAVDAFVSAGFTPMELLQAVHPADVSSTQGTGIGGMESLRKVFLSRFLGEDRPQDILQEALPNVVAAHTMQSYIGGYGQMIHPVGACATAAVSIEEACDKIALGKSDFVVAGGIDDIGVESLTGFGDMNATAESAALYARGISPRRFSRAGDRRRAGFLEAAGGGTVLLTRASIAADMGLPVLGVIAYARSFADGAHTSIPAPGIGAMAAARGGVDSGYAKALARLGLCADDVAVVSKHDTSTKANDPNEAELHATLSRALGRTPGNPLHVISQKTITGHAKGGAALFQTAGLTEVFRDQQIPGNAALDCLDPQMREFAPLVWLRTPLNLEATPIRAGVLTSLGFGHVSALVALAHPSAFETRLAAERGEDAAAAWRETASRRLREGRARLEGAMIGREPLFEPIEGRRLPESQAHAVEEALLLDPDARLGASGVYGTRA</sequence>
<keyword evidence="4" id="KW-0808">Transferase</keyword>